<accession>A0ABY8Q4A5</accession>
<dbReference type="SMART" id="SM00287">
    <property type="entry name" value="SH3b"/>
    <property type="match status" value="1"/>
</dbReference>
<keyword evidence="3" id="KW-1185">Reference proteome</keyword>
<dbReference type="Proteomes" id="UP001230978">
    <property type="component" value="Chromosome"/>
</dbReference>
<reference evidence="2 3" key="1">
    <citation type="submission" date="2023-04" db="EMBL/GenBank/DDBJ databases">
        <title>YMD61, complete Genome.</title>
        <authorList>
            <person name="Zhang J."/>
        </authorList>
    </citation>
    <scope>NUCLEOTIDE SEQUENCE [LARGE SCALE GENOMIC DNA]</scope>
    <source>
        <strain evidence="2 3">YMD61</strain>
    </source>
</reference>
<dbReference type="Gene3D" id="2.30.30.40">
    <property type="entry name" value="SH3 Domains"/>
    <property type="match status" value="1"/>
</dbReference>
<organism evidence="2 3">
    <name type="scientific">Fuscovulum ytuae</name>
    <dbReference type="NCBI Taxonomy" id="3042299"/>
    <lineage>
        <taxon>Bacteria</taxon>
        <taxon>Pseudomonadati</taxon>
        <taxon>Pseudomonadota</taxon>
        <taxon>Alphaproteobacteria</taxon>
        <taxon>Rhodobacterales</taxon>
        <taxon>Paracoccaceae</taxon>
        <taxon>Fuscovulum</taxon>
    </lineage>
</organism>
<dbReference type="RefSeq" id="WP_281465219.1">
    <property type="nucleotide sequence ID" value="NZ_CP124535.1"/>
</dbReference>
<proteinExistence type="predicted"/>
<dbReference type="Pfam" id="PF08239">
    <property type="entry name" value="SH3_3"/>
    <property type="match status" value="1"/>
</dbReference>
<evidence type="ECO:0000313" key="2">
    <source>
        <dbReference type="EMBL" id="WGV15646.1"/>
    </source>
</evidence>
<evidence type="ECO:0000259" key="1">
    <source>
        <dbReference type="SMART" id="SM00287"/>
    </source>
</evidence>
<protein>
    <submittedName>
        <fullName evidence="2">SH3 domain-containing protein</fullName>
    </submittedName>
</protein>
<gene>
    <name evidence="2" type="ORF">QF092_15505</name>
</gene>
<evidence type="ECO:0000313" key="3">
    <source>
        <dbReference type="Proteomes" id="UP001230978"/>
    </source>
</evidence>
<name>A0ABY8Q4A5_9RHOB</name>
<dbReference type="InterPro" id="IPR003646">
    <property type="entry name" value="SH3-like_bac-type"/>
</dbReference>
<dbReference type="EMBL" id="CP124535">
    <property type="protein sequence ID" value="WGV15646.1"/>
    <property type="molecule type" value="Genomic_DNA"/>
</dbReference>
<feature type="domain" description="SH3b" evidence="1">
    <location>
        <begin position="102"/>
        <end position="162"/>
    </location>
</feature>
<sequence length="176" mass="18959">MFRYLIFCGAGLYLALLIGGEDRGQERMGLRGAYAIELTSPSVTLAETEPDVAEDAPVIRAAAPADTIRILPVTKAAPTPAVLEQPAEPAFNDFNNPTVILRTITAEAANVRDAASRNGAIVDRVTRGEIVQMVEQVGDWVHIRIEGDGVEGFVHRRLISTEPPSLSTYSLFPASD</sequence>